<comment type="catalytic activity">
    <reaction evidence="13">
        <text>2'-deoxyribonucleotide-(2'-deoxyribose 5'-phosphate)-2'-deoxyribonucleotide-DNA = a 3'-end 2'-deoxyribonucleotide-(2,3-dehydro-2,3-deoxyribose 5'-phosphate)-DNA + a 5'-end 5'-phospho-2'-deoxyribonucleoside-DNA + H(+)</text>
        <dbReference type="Rhea" id="RHEA:66592"/>
        <dbReference type="Rhea" id="RHEA-COMP:13180"/>
        <dbReference type="Rhea" id="RHEA-COMP:16897"/>
        <dbReference type="Rhea" id="RHEA-COMP:17067"/>
        <dbReference type="ChEBI" id="CHEBI:15378"/>
        <dbReference type="ChEBI" id="CHEBI:136412"/>
        <dbReference type="ChEBI" id="CHEBI:157695"/>
        <dbReference type="ChEBI" id="CHEBI:167181"/>
        <dbReference type="EC" id="4.2.99.18"/>
    </reaction>
</comment>
<evidence type="ECO:0000256" key="1">
    <source>
        <dbReference type="ARBA" id="ARBA00009409"/>
    </source>
</evidence>
<dbReference type="PROSITE" id="PS51068">
    <property type="entry name" value="FPG_CAT"/>
    <property type="match status" value="1"/>
</dbReference>
<keyword evidence="8" id="KW-0238">DNA-binding</keyword>
<sequence length="292" mass="32249">MPEGDTVYRTAHRLDQALGRDVLTTVDLRWPDLSTLDLAGRSTLEVVPRGKNILHRIEGDVTIHSHLRMEGQWRVEHPQDVGPRRLADQQLRAVVGTERWTALGLRLGDLHVVATSQEHTLVGHLGPDVLGSDWDPDEAVRRLLASPTTIGAALLDQSNLAGVGTMYAAETLFLERVPPWTPAAELGRERVAGVVERAHRLLDRGKEGAVQVTTGREARGEWHFVHARSGRPCLRCGTTVRVAMIGDPPRERTMFYCPHCQGGIGPTDDGSPQRPLGSQGRGGPRRTYRPRR</sequence>
<dbReference type="RefSeq" id="WP_141850044.1">
    <property type="nucleotide sequence ID" value="NZ_BAAAPR010000019.1"/>
</dbReference>
<keyword evidence="6" id="KW-0378">Hydrolase</keyword>
<reference evidence="18 19" key="1">
    <citation type="submission" date="2019-06" db="EMBL/GenBank/DDBJ databases">
        <title>Sequencing the genomes of 1000 actinobacteria strains.</title>
        <authorList>
            <person name="Klenk H.-P."/>
        </authorList>
    </citation>
    <scope>NUCLEOTIDE SEQUENCE [LARGE SCALE GENOMIC DNA]</scope>
    <source>
        <strain evidence="18 19">DSM 18607</strain>
    </source>
</reference>
<evidence type="ECO:0000256" key="12">
    <source>
        <dbReference type="ARBA" id="ARBA00023295"/>
    </source>
</evidence>
<evidence type="ECO:0000259" key="17">
    <source>
        <dbReference type="PROSITE" id="PS51068"/>
    </source>
</evidence>
<keyword evidence="7" id="KW-0862">Zinc</keyword>
<evidence type="ECO:0000256" key="14">
    <source>
        <dbReference type="PROSITE-ProRule" id="PRU00391"/>
    </source>
</evidence>
<feature type="domain" description="Formamidopyrimidine-DNA glycosylase catalytic" evidence="17">
    <location>
        <begin position="2"/>
        <end position="131"/>
    </location>
</feature>
<dbReference type="SUPFAM" id="SSF81624">
    <property type="entry name" value="N-terminal domain of MutM-like DNA repair proteins"/>
    <property type="match status" value="1"/>
</dbReference>
<dbReference type="PROSITE" id="PS01242">
    <property type="entry name" value="ZF_FPG_1"/>
    <property type="match status" value="1"/>
</dbReference>
<protein>
    <recommendedName>
        <fullName evidence="2">DNA-(apurinic or apyrimidinic site) lyase</fullName>
        <ecNumber evidence="2">4.2.99.18</ecNumber>
    </recommendedName>
</protein>
<dbReference type="Pfam" id="PF01149">
    <property type="entry name" value="Fapy_DNA_glyco"/>
    <property type="match status" value="1"/>
</dbReference>
<dbReference type="EMBL" id="VFMN01000001">
    <property type="protein sequence ID" value="TQJ10886.1"/>
    <property type="molecule type" value="Genomic_DNA"/>
</dbReference>
<dbReference type="SMART" id="SM01232">
    <property type="entry name" value="H2TH"/>
    <property type="match status" value="1"/>
</dbReference>
<keyword evidence="5 14" id="KW-0863">Zinc-finger</keyword>
<evidence type="ECO:0000259" key="16">
    <source>
        <dbReference type="PROSITE" id="PS51066"/>
    </source>
</evidence>
<dbReference type="EC" id="4.2.99.18" evidence="2"/>
<evidence type="ECO:0000256" key="2">
    <source>
        <dbReference type="ARBA" id="ARBA00012720"/>
    </source>
</evidence>
<keyword evidence="18" id="KW-0255">Endonuclease</keyword>
<evidence type="ECO:0000256" key="11">
    <source>
        <dbReference type="ARBA" id="ARBA00023268"/>
    </source>
</evidence>
<dbReference type="PANTHER" id="PTHR42697:SF1">
    <property type="entry name" value="ENDONUCLEASE 8"/>
    <property type="match status" value="1"/>
</dbReference>
<dbReference type="SUPFAM" id="SSF46946">
    <property type="entry name" value="S13-like H2TH domain"/>
    <property type="match status" value="1"/>
</dbReference>
<dbReference type="GO" id="GO:0008270">
    <property type="term" value="F:zinc ion binding"/>
    <property type="evidence" value="ECO:0007669"/>
    <property type="project" value="UniProtKB-KW"/>
</dbReference>
<keyword evidence="18" id="KW-0540">Nuclease</keyword>
<keyword evidence="9" id="KW-0234">DNA repair</keyword>
<evidence type="ECO:0000256" key="15">
    <source>
        <dbReference type="SAM" id="MobiDB-lite"/>
    </source>
</evidence>
<evidence type="ECO:0000256" key="9">
    <source>
        <dbReference type="ARBA" id="ARBA00023204"/>
    </source>
</evidence>
<dbReference type="InterPro" id="IPR035937">
    <property type="entry name" value="FPG_N"/>
</dbReference>
<dbReference type="CDD" id="cd08971">
    <property type="entry name" value="AcNei2_N"/>
    <property type="match status" value="1"/>
</dbReference>
<keyword evidence="3" id="KW-0479">Metal-binding</keyword>
<gene>
    <name evidence="18" type="ORF">FB458_4029</name>
</gene>
<feature type="domain" description="FPG-type" evidence="16">
    <location>
        <begin position="224"/>
        <end position="262"/>
    </location>
</feature>
<accession>A0A542E6J5</accession>
<dbReference type="AlphaFoldDB" id="A0A542E6J5"/>
<dbReference type="PANTHER" id="PTHR42697">
    <property type="entry name" value="ENDONUCLEASE 8"/>
    <property type="match status" value="1"/>
</dbReference>
<dbReference type="GO" id="GO:0006284">
    <property type="term" value="P:base-excision repair"/>
    <property type="evidence" value="ECO:0007669"/>
    <property type="project" value="InterPro"/>
</dbReference>
<organism evidence="18 19">
    <name type="scientific">Lapillicoccus jejuensis</name>
    <dbReference type="NCBI Taxonomy" id="402171"/>
    <lineage>
        <taxon>Bacteria</taxon>
        <taxon>Bacillati</taxon>
        <taxon>Actinomycetota</taxon>
        <taxon>Actinomycetes</taxon>
        <taxon>Micrococcales</taxon>
        <taxon>Intrasporangiaceae</taxon>
        <taxon>Lapillicoccus</taxon>
    </lineage>
</organism>
<dbReference type="InterPro" id="IPR015886">
    <property type="entry name" value="H2TH_FPG"/>
</dbReference>
<dbReference type="SUPFAM" id="SSF57716">
    <property type="entry name" value="Glucocorticoid receptor-like (DNA-binding domain)"/>
    <property type="match status" value="1"/>
</dbReference>
<evidence type="ECO:0000256" key="3">
    <source>
        <dbReference type="ARBA" id="ARBA00022723"/>
    </source>
</evidence>
<dbReference type="InterPro" id="IPR044090">
    <property type="entry name" value="Nei2_N"/>
</dbReference>
<dbReference type="GO" id="GO:0003684">
    <property type="term" value="F:damaged DNA binding"/>
    <property type="evidence" value="ECO:0007669"/>
    <property type="project" value="InterPro"/>
</dbReference>
<dbReference type="InterPro" id="IPR000214">
    <property type="entry name" value="Znf_DNA_glyclase/AP_lyase"/>
</dbReference>
<keyword evidence="11" id="KW-0511">Multifunctional enzyme</keyword>
<evidence type="ECO:0000313" key="18">
    <source>
        <dbReference type="EMBL" id="TQJ10886.1"/>
    </source>
</evidence>
<evidence type="ECO:0000256" key="13">
    <source>
        <dbReference type="ARBA" id="ARBA00044632"/>
    </source>
</evidence>
<keyword evidence="19" id="KW-1185">Reference proteome</keyword>
<dbReference type="GO" id="GO:0000703">
    <property type="term" value="F:oxidized pyrimidine nucleobase lesion DNA N-glycosylase activity"/>
    <property type="evidence" value="ECO:0007669"/>
    <property type="project" value="TreeGrafter"/>
</dbReference>
<evidence type="ECO:0000256" key="6">
    <source>
        <dbReference type="ARBA" id="ARBA00022801"/>
    </source>
</evidence>
<dbReference type="Gene3D" id="3.20.190.10">
    <property type="entry name" value="MutM-like, N-terminal"/>
    <property type="match status" value="1"/>
</dbReference>
<dbReference type="OrthoDB" id="9800855at2"/>
<dbReference type="Pfam" id="PF06831">
    <property type="entry name" value="H2TH"/>
    <property type="match status" value="1"/>
</dbReference>
<dbReference type="SMART" id="SM00898">
    <property type="entry name" value="Fapy_DNA_glyco"/>
    <property type="match status" value="1"/>
</dbReference>
<evidence type="ECO:0000313" key="19">
    <source>
        <dbReference type="Proteomes" id="UP000317893"/>
    </source>
</evidence>
<proteinExistence type="inferred from homology"/>
<dbReference type="InterPro" id="IPR012319">
    <property type="entry name" value="FPG_cat"/>
</dbReference>
<dbReference type="InterPro" id="IPR015887">
    <property type="entry name" value="DNA_glyclase_Znf_dom_DNA_BS"/>
</dbReference>
<dbReference type="Gene3D" id="1.10.8.50">
    <property type="match status" value="1"/>
</dbReference>
<evidence type="ECO:0000256" key="7">
    <source>
        <dbReference type="ARBA" id="ARBA00022833"/>
    </source>
</evidence>
<comment type="similarity">
    <text evidence="1">Belongs to the FPG family.</text>
</comment>
<name>A0A542E6J5_9MICO</name>
<evidence type="ECO:0000256" key="4">
    <source>
        <dbReference type="ARBA" id="ARBA00022763"/>
    </source>
</evidence>
<feature type="compositionally biased region" description="Basic residues" evidence="15">
    <location>
        <begin position="283"/>
        <end position="292"/>
    </location>
</feature>
<comment type="caution">
    <text evidence="18">The sequence shown here is derived from an EMBL/GenBank/DDBJ whole genome shotgun (WGS) entry which is preliminary data.</text>
</comment>
<dbReference type="Proteomes" id="UP000317893">
    <property type="component" value="Unassembled WGS sequence"/>
</dbReference>
<feature type="region of interest" description="Disordered" evidence="15">
    <location>
        <begin position="264"/>
        <end position="292"/>
    </location>
</feature>
<dbReference type="PROSITE" id="PS51066">
    <property type="entry name" value="ZF_FPG_2"/>
    <property type="match status" value="1"/>
</dbReference>
<evidence type="ECO:0000256" key="5">
    <source>
        <dbReference type="ARBA" id="ARBA00022771"/>
    </source>
</evidence>
<keyword evidence="4" id="KW-0227">DNA damage</keyword>
<keyword evidence="10" id="KW-0456">Lyase</keyword>
<dbReference type="InterPro" id="IPR010979">
    <property type="entry name" value="Ribosomal_uS13-like_H2TH"/>
</dbReference>
<evidence type="ECO:0000256" key="8">
    <source>
        <dbReference type="ARBA" id="ARBA00023125"/>
    </source>
</evidence>
<dbReference type="GO" id="GO:0140078">
    <property type="term" value="F:class I DNA-(apurinic or apyrimidinic site) endonuclease activity"/>
    <property type="evidence" value="ECO:0007669"/>
    <property type="project" value="UniProtKB-EC"/>
</dbReference>
<evidence type="ECO:0000256" key="10">
    <source>
        <dbReference type="ARBA" id="ARBA00023239"/>
    </source>
</evidence>
<keyword evidence="12" id="KW-0326">Glycosidase</keyword>